<evidence type="ECO:0000313" key="2">
    <source>
        <dbReference type="Proteomes" id="UP001307608"/>
    </source>
</evidence>
<dbReference type="EMBL" id="AP027271">
    <property type="protein sequence ID" value="BDX02812.1"/>
    <property type="molecule type" value="Genomic_DNA"/>
</dbReference>
<gene>
    <name evidence="1" type="ORF">MACH16_15600</name>
</gene>
<reference evidence="1 2" key="1">
    <citation type="submission" date="2023-01" db="EMBL/GenBank/DDBJ databases">
        <title>Complete genome sequence of Marinomonas pontica strain 200518_36.</title>
        <authorList>
            <person name="Ueki S."/>
            <person name="Gajardo G."/>
            <person name="Maruyama F."/>
        </authorList>
    </citation>
    <scope>NUCLEOTIDE SEQUENCE [LARGE SCALE GENOMIC DNA]</scope>
    <source>
        <strain evidence="1 2">200518_36</strain>
    </source>
</reference>
<evidence type="ECO:0000313" key="1">
    <source>
        <dbReference type="EMBL" id="BDX02812.1"/>
    </source>
</evidence>
<accession>A0ABM8FEY2</accession>
<organism evidence="1 2">
    <name type="scientific">Marinomonas pontica</name>
    <dbReference type="NCBI Taxonomy" id="264739"/>
    <lineage>
        <taxon>Bacteria</taxon>
        <taxon>Pseudomonadati</taxon>
        <taxon>Pseudomonadota</taxon>
        <taxon>Gammaproteobacteria</taxon>
        <taxon>Oceanospirillales</taxon>
        <taxon>Oceanospirillaceae</taxon>
        <taxon>Marinomonas</taxon>
    </lineage>
</organism>
<name>A0ABM8FEY2_9GAMM</name>
<protein>
    <submittedName>
        <fullName evidence="1">Uncharacterized protein</fullName>
    </submittedName>
</protein>
<keyword evidence="2" id="KW-1185">Reference proteome</keyword>
<proteinExistence type="predicted"/>
<sequence length="379" mass="44965">MNNKTTIKDIRCCVIHYVNNMGSNSTFTNDPLTFLGRNHSYLCLKMARFLNLHDKFINNNESYKEPEEPEESEEPQSQQLFFPSWAFSMSIYKGEDSHGQIDKREKFIKQYFEEIFSKKEKHLLSNSRIEWIKRNRSQIYILMKEVENHIIQSNQKKGRERKLQGVAQYILQPNGIIRLHNSTKEMNILNSESIYFNGANLSRLSLLTNEEIYLNLLLLLDNTYYDTGLENRNDFIMDLKAKYMKTTEKMRKVQKLIATQKINTKWMYDYFLKKMSKNEISPYNISNTPDKHHLDFLIYQFFTDFEGDIKQIEARISKAWSEKKIRDRKSSKSNTINLSQKDYDDLDAISKTNGKTKKETIKDLIKQERQRLAVYGVLK</sequence>
<dbReference type="Proteomes" id="UP001307608">
    <property type="component" value="Chromosome"/>
</dbReference>
<dbReference type="RefSeq" id="WP_338266829.1">
    <property type="nucleotide sequence ID" value="NZ_AP027271.1"/>
</dbReference>